<dbReference type="GO" id="GO:0008081">
    <property type="term" value="F:phosphoric diester hydrolase activity"/>
    <property type="evidence" value="ECO:0007669"/>
    <property type="project" value="InterPro"/>
</dbReference>
<dbReference type="Gene3D" id="3.20.20.190">
    <property type="entry name" value="Phosphatidylinositol (PI) phosphodiesterase"/>
    <property type="match status" value="1"/>
</dbReference>
<dbReference type="EMBL" id="ASPP01023513">
    <property type="protein sequence ID" value="ETO10350.1"/>
    <property type="molecule type" value="Genomic_DNA"/>
</dbReference>
<protein>
    <submittedName>
        <fullName evidence="1">Uncharacterized protein</fullName>
    </submittedName>
</protein>
<dbReference type="Proteomes" id="UP000023152">
    <property type="component" value="Unassembled WGS sequence"/>
</dbReference>
<name>X6MBE5_RETFI</name>
<organism evidence="1 2">
    <name type="scientific">Reticulomyxa filosa</name>
    <dbReference type="NCBI Taxonomy" id="46433"/>
    <lineage>
        <taxon>Eukaryota</taxon>
        <taxon>Sar</taxon>
        <taxon>Rhizaria</taxon>
        <taxon>Retaria</taxon>
        <taxon>Foraminifera</taxon>
        <taxon>Monothalamids</taxon>
        <taxon>Reticulomyxidae</taxon>
        <taxon>Reticulomyxa</taxon>
    </lineage>
</organism>
<evidence type="ECO:0000313" key="1">
    <source>
        <dbReference type="EMBL" id="ETO10350.1"/>
    </source>
</evidence>
<proteinExistence type="predicted"/>
<sequence length="511" mass="58502">MSTSVLGVNISTPYATWMDDMQKNRALYGGDLYSKTIFDIVWPVAKKKKKKRSGDWLGEIWANTTAFPKSVQRRWSTRHEGDIAYQLKGGSRFLDLRLEYVSSENQYYTHQDQIKDFIEATKTSVKKKKKNTQIKILYEIILVSLTDYLMHGEGDGNDSKRIADLFERIVTALGRYMVTTILFPDLTIVTLQQLRALNLNVICFSDALSDNSTYDQYFFNVNDTFIVHNEFVFQNYTTTRTSVIDQLRLGWDARRFHRIFWTTPIGSMYSLSQQFASFRQYNNPTLQDLFPAIQTYPKLRFANAFLTDYMVGSGVVEQALLLNYNYFHCQDDSRRWGTNTTDCPYLASLDKEYRNDNISSTCGSLERTQCKRSCGLCPYEKGAPGSSCDDDSDCHNPYFDAYLGVGKNGTCYVSTSRQRYYIPEKSFCMSTTMYPTCQSVEQMGCNALEEDWYGNGSNVTCNPCTNNFDCASSYCSSLLYVCTIPNEITFRTPAPTNAKDRYSFVPSTSAK</sequence>
<dbReference type="GO" id="GO:0006629">
    <property type="term" value="P:lipid metabolic process"/>
    <property type="evidence" value="ECO:0007669"/>
    <property type="project" value="InterPro"/>
</dbReference>
<keyword evidence="2" id="KW-1185">Reference proteome</keyword>
<feature type="non-terminal residue" evidence="1">
    <location>
        <position position="511"/>
    </location>
</feature>
<dbReference type="InterPro" id="IPR017946">
    <property type="entry name" value="PLC-like_Pdiesterase_TIM-brl"/>
</dbReference>
<reference evidence="1 2" key="1">
    <citation type="journal article" date="2013" name="Curr. Biol.">
        <title>The Genome of the Foraminiferan Reticulomyxa filosa.</title>
        <authorList>
            <person name="Glockner G."/>
            <person name="Hulsmann N."/>
            <person name="Schleicher M."/>
            <person name="Noegel A.A."/>
            <person name="Eichinger L."/>
            <person name="Gallinger C."/>
            <person name="Pawlowski J."/>
            <person name="Sierra R."/>
            <person name="Euteneuer U."/>
            <person name="Pillet L."/>
            <person name="Moustafa A."/>
            <person name="Platzer M."/>
            <person name="Groth M."/>
            <person name="Szafranski K."/>
            <person name="Schliwa M."/>
        </authorList>
    </citation>
    <scope>NUCLEOTIDE SEQUENCE [LARGE SCALE GENOMIC DNA]</scope>
</reference>
<comment type="caution">
    <text evidence="1">The sequence shown here is derived from an EMBL/GenBank/DDBJ whole genome shotgun (WGS) entry which is preliminary data.</text>
</comment>
<gene>
    <name evidence="1" type="ORF">RFI_27029</name>
</gene>
<accession>X6MBE5</accession>
<evidence type="ECO:0000313" key="2">
    <source>
        <dbReference type="Proteomes" id="UP000023152"/>
    </source>
</evidence>
<dbReference type="SUPFAM" id="SSF51695">
    <property type="entry name" value="PLC-like phosphodiesterases"/>
    <property type="match status" value="1"/>
</dbReference>
<dbReference type="AlphaFoldDB" id="X6MBE5"/>